<keyword evidence="3" id="KW-1185">Reference proteome</keyword>
<sequence length="172" mass="18999">MGTTLGSGSRSSGDELLRNRRRGTPHPQHETATTFGNPLPFALAFVMLQSVSAHLMDERRLSRLTFDDRRGSRMSRRGTLADIVFTSSHHLCPPQWYGIGIIEDFQPAAITPADNPLGWAVFNPLPIRGPTQRPRNRTIAVRKPLLVVVVRCSGCVDGLSQLSCSCRQHVEA</sequence>
<dbReference type="EMBL" id="KE124803">
    <property type="protein sequence ID" value="EPB78936.1"/>
    <property type="molecule type" value="Genomic_DNA"/>
</dbReference>
<name>A0A0D6M923_9BILA</name>
<dbReference type="AlphaFoldDB" id="A0A0D6M923"/>
<organism evidence="2 3">
    <name type="scientific">Ancylostoma ceylanicum</name>
    <dbReference type="NCBI Taxonomy" id="53326"/>
    <lineage>
        <taxon>Eukaryota</taxon>
        <taxon>Metazoa</taxon>
        <taxon>Ecdysozoa</taxon>
        <taxon>Nematoda</taxon>
        <taxon>Chromadorea</taxon>
        <taxon>Rhabditida</taxon>
        <taxon>Rhabditina</taxon>
        <taxon>Rhabditomorpha</taxon>
        <taxon>Strongyloidea</taxon>
        <taxon>Ancylostomatidae</taxon>
        <taxon>Ancylostomatinae</taxon>
        <taxon>Ancylostoma</taxon>
    </lineage>
</organism>
<gene>
    <name evidence="2" type="ORF">ANCCEY_01999</name>
</gene>
<proteinExistence type="predicted"/>
<evidence type="ECO:0000313" key="3">
    <source>
        <dbReference type="Proteomes" id="UP000054495"/>
    </source>
</evidence>
<evidence type="ECO:0000256" key="1">
    <source>
        <dbReference type="SAM" id="MobiDB-lite"/>
    </source>
</evidence>
<feature type="compositionally biased region" description="Low complexity" evidence="1">
    <location>
        <begin position="1"/>
        <end position="11"/>
    </location>
</feature>
<feature type="region of interest" description="Disordered" evidence="1">
    <location>
        <begin position="1"/>
        <end position="35"/>
    </location>
</feature>
<reference evidence="2 3" key="1">
    <citation type="submission" date="2013-05" db="EMBL/GenBank/DDBJ databases">
        <title>Draft genome of the parasitic nematode Anyclostoma ceylanicum.</title>
        <authorList>
            <person name="Mitreva M."/>
        </authorList>
    </citation>
    <scope>NUCLEOTIDE SEQUENCE [LARGE SCALE GENOMIC DNA]</scope>
</reference>
<protein>
    <submittedName>
        <fullName evidence="2">Uncharacterized protein</fullName>
    </submittedName>
</protein>
<evidence type="ECO:0000313" key="2">
    <source>
        <dbReference type="EMBL" id="EPB78936.1"/>
    </source>
</evidence>
<dbReference type="Proteomes" id="UP000054495">
    <property type="component" value="Unassembled WGS sequence"/>
</dbReference>
<accession>A0A0D6M923</accession>